<sequence length="197" mass="22128">MAQKADLLELDCQLTRDGVVVVSHDKNLYRQSGVNRDVGSLDFEIAGLVRHYERDEITIWASEKSSVMKKCKAANPEMPTAFTISRGFWVLLLYYLGLLPFISIPERFLISFLPTIINRETQGADHDTTSPQDLLPIFLLWAESAGGCGFQMVVFWCLNEESDFEVAFRLGATGVITDYPTALRRYLDHHGPPALAS</sequence>
<evidence type="ECO:0000256" key="3">
    <source>
        <dbReference type="ARBA" id="ARBA00022692"/>
    </source>
</evidence>
<gene>
    <name evidence="15" type="ORF">E2I00_008083</name>
</gene>
<evidence type="ECO:0000256" key="5">
    <source>
        <dbReference type="ARBA" id="ARBA00022989"/>
    </source>
</evidence>
<evidence type="ECO:0000256" key="1">
    <source>
        <dbReference type="ARBA" id="ARBA00004370"/>
    </source>
</evidence>
<protein>
    <recommendedName>
        <fullName evidence="14">GP-PDE domain-containing protein</fullName>
    </recommendedName>
</protein>
<evidence type="ECO:0000256" key="12">
    <source>
        <dbReference type="ARBA" id="ARBA00048947"/>
    </source>
</evidence>
<proteinExistence type="inferred from homology"/>
<keyword evidence="6" id="KW-0443">Lipid metabolism</keyword>
<comment type="catalytic activity">
    <reaction evidence="11">
        <text>1-O-(1Z-octadecenyl)-sn-glycero-3-phospho-N-hexadecanoyl-ethanolamine + H2O = 1-O-(1Z-octadecenyl)-sn-glycero-3-phosphate + N-hexadecanoylethanolamine + H(+)</text>
        <dbReference type="Rhea" id="RHEA:53184"/>
        <dbReference type="ChEBI" id="CHEBI:15377"/>
        <dbReference type="ChEBI" id="CHEBI:15378"/>
        <dbReference type="ChEBI" id="CHEBI:71464"/>
        <dbReference type="ChEBI" id="CHEBI:137009"/>
        <dbReference type="ChEBI" id="CHEBI:137017"/>
    </reaction>
    <physiologicalReaction direction="left-to-right" evidence="11">
        <dbReference type="Rhea" id="RHEA:53185"/>
    </physiologicalReaction>
</comment>
<dbReference type="InterPro" id="IPR030395">
    <property type="entry name" value="GP_PDE_dom"/>
</dbReference>
<keyword evidence="3 13" id="KW-0812">Transmembrane</keyword>
<comment type="catalytic activity">
    <reaction evidence="9">
        <text>N-(5Z,8Z,11Z,14Z-eicosatetraenoyl)-1-(9Z-octadecenoyl)-sn-glycero-3-phosphoethanolamine + H2O = N-(5Z,8Z,11Z,14Z-eicosatetraenoyl)-ethanolamine + 1-(9Z-octadecenoyl)-sn-glycero-3-phosphate + H(+)</text>
        <dbReference type="Rhea" id="RHEA:45544"/>
        <dbReference type="ChEBI" id="CHEBI:2700"/>
        <dbReference type="ChEBI" id="CHEBI:15377"/>
        <dbReference type="ChEBI" id="CHEBI:15378"/>
        <dbReference type="ChEBI" id="CHEBI:74544"/>
        <dbReference type="ChEBI" id="CHEBI:85223"/>
    </reaction>
    <physiologicalReaction direction="left-to-right" evidence="9">
        <dbReference type="Rhea" id="RHEA:45545"/>
    </physiologicalReaction>
</comment>
<evidence type="ECO:0000313" key="16">
    <source>
        <dbReference type="Proteomes" id="UP000437017"/>
    </source>
</evidence>
<evidence type="ECO:0000256" key="6">
    <source>
        <dbReference type="ARBA" id="ARBA00023098"/>
    </source>
</evidence>
<dbReference type="GO" id="GO:0008081">
    <property type="term" value="F:phosphoric diester hydrolase activity"/>
    <property type="evidence" value="ECO:0007669"/>
    <property type="project" value="InterPro"/>
</dbReference>
<evidence type="ECO:0000313" key="15">
    <source>
        <dbReference type="EMBL" id="KAB0394848.1"/>
    </source>
</evidence>
<dbReference type="InterPro" id="IPR052271">
    <property type="entry name" value="GDPD-Related"/>
</dbReference>
<comment type="caution">
    <text evidence="15">The sequence shown here is derived from an EMBL/GenBank/DDBJ whole genome shotgun (WGS) entry which is preliminary data.</text>
</comment>
<comment type="catalytic activity">
    <reaction evidence="8">
        <text>1-O-hexadecyl-sn-glycero-3-phosphocholine + H2O = 1-O-hexadecyl-sn-glycero-3-phosphate + choline + H(+)</text>
        <dbReference type="Rhea" id="RHEA:41143"/>
        <dbReference type="ChEBI" id="CHEBI:15354"/>
        <dbReference type="ChEBI" id="CHEBI:15377"/>
        <dbReference type="ChEBI" id="CHEBI:15378"/>
        <dbReference type="ChEBI" id="CHEBI:64496"/>
        <dbReference type="ChEBI" id="CHEBI:77580"/>
    </reaction>
    <physiologicalReaction direction="left-to-right" evidence="8">
        <dbReference type="Rhea" id="RHEA:41144"/>
    </physiologicalReaction>
</comment>
<evidence type="ECO:0000256" key="13">
    <source>
        <dbReference type="SAM" id="Phobius"/>
    </source>
</evidence>
<evidence type="ECO:0000259" key="14">
    <source>
        <dbReference type="PROSITE" id="PS51704"/>
    </source>
</evidence>
<evidence type="ECO:0000256" key="11">
    <source>
        <dbReference type="ARBA" id="ARBA00048580"/>
    </source>
</evidence>
<keyword evidence="5 13" id="KW-1133">Transmembrane helix</keyword>
<dbReference type="AlphaFoldDB" id="A0A643C4H0"/>
<evidence type="ECO:0000256" key="10">
    <source>
        <dbReference type="ARBA" id="ARBA00047538"/>
    </source>
</evidence>
<keyword evidence="7 13" id="KW-0472">Membrane</keyword>
<keyword evidence="4" id="KW-0378">Hydrolase</keyword>
<dbReference type="Gene3D" id="3.20.20.190">
    <property type="entry name" value="Phosphatidylinositol (PI) phosphodiesterase"/>
    <property type="match status" value="2"/>
</dbReference>
<dbReference type="GO" id="GO:0046475">
    <property type="term" value="P:glycerophospholipid catabolic process"/>
    <property type="evidence" value="ECO:0007669"/>
    <property type="project" value="TreeGrafter"/>
</dbReference>
<feature type="transmembrane region" description="Helical" evidence="13">
    <location>
        <begin position="87"/>
        <end position="104"/>
    </location>
</feature>
<dbReference type="Proteomes" id="UP000437017">
    <property type="component" value="Unassembled WGS sequence"/>
</dbReference>
<evidence type="ECO:0000256" key="9">
    <source>
        <dbReference type="ARBA" id="ARBA00047392"/>
    </source>
</evidence>
<evidence type="ECO:0000256" key="7">
    <source>
        <dbReference type="ARBA" id="ARBA00023136"/>
    </source>
</evidence>
<evidence type="ECO:0000256" key="4">
    <source>
        <dbReference type="ARBA" id="ARBA00022801"/>
    </source>
</evidence>
<dbReference type="GO" id="GO:0004622">
    <property type="term" value="F:phosphatidylcholine lysophospholipase activity"/>
    <property type="evidence" value="ECO:0007669"/>
    <property type="project" value="TreeGrafter"/>
</dbReference>
<name>A0A643C4H0_BALPH</name>
<organism evidence="15 16">
    <name type="scientific">Balaenoptera physalus</name>
    <name type="common">Fin whale</name>
    <name type="synonym">Balaena physalus</name>
    <dbReference type="NCBI Taxonomy" id="9770"/>
    <lineage>
        <taxon>Eukaryota</taxon>
        <taxon>Metazoa</taxon>
        <taxon>Chordata</taxon>
        <taxon>Craniata</taxon>
        <taxon>Vertebrata</taxon>
        <taxon>Euteleostomi</taxon>
        <taxon>Mammalia</taxon>
        <taxon>Eutheria</taxon>
        <taxon>Laurasiatheria</taxon>
        <taxon>Artiodactyla</taxon>
        <taxon>Whippomorpha</taxon>
        <taxon>Cetacea</taxon>
        <taxon>Mysticeti</taxon>
        <taxon>Balaenopteridae</taxon>
        <taxon>Balaenoptera</taxon>
    </lineage>
</organism>
<dbReference type="Pfam" id="PF03009">
    <property type="entry name" value="GDPD"/>
    <property type="match status" value="1"/>
</dbReference>
<dbReference type="GO" id="GO:0005789">
    <property type="term" value="C:endoplasmic reticulum membrane"/>
    <property type="evidence" value="ECO:0007669"/>
    <property type="project" value="TreeGrafter"/>
</dbReference>
<comment type="similarity">
    <text evidence="2">Belongs to the glycerophosphoryl diester phosphodiesterase family.</text>
</comment>
<dbReference type="PANTHER" id="PTHR42758:SF3">
    <property type="entry name" value="LYSOPHOSPHOLIPASE D GDPD3"/>
    <property type="match status" value="1"/>
</dbReference>
<feature type="domain" description="GP-PDE" evidence="14">
    <location>
        <begin position="1"/>
        <end position="187"/>
    </location>
</feature>
<dbReference type="PANTHER" id="PTHR42758">
    <property type="entry name" value="PHOSPHATIDYLGLYCEROL PHOSPHOLIPASE C"/>
    <property type="match status" value="1"/>
</dbReference>
<comment type="subcellular location">
    <subcellularLocation>
        <location evidence="1">Membrane</location>
    </subcellularLocation>
</comment>
<evidence type="ECO:0000256" key="8">
    <source>
        <dbReference type="ARBA" id="ARBA00036083"/>
    </source>
</evidence>
<dbReference type="InterPro" id="IPR017946">
    <property type="entry name" value="PLC-like_Pdiesterase_TIM-brl"/>
</dbReference>
<comment type="catalytic activity">
    <reaction evidence="12">
        <text>N,1-di-(9Z-octadecenoyl)-sn-glycero-3-phosphoethanolamine + H2O = N-(9Z-octadecenoyl) ethanolamine + 1-(9Z-octadecenoyl)-sn-glycero-3-phosphate + H(+)</text>
        <dbReference type="Rhea" id="RHEA:56460"/>
        <dbReference type="ChEBI" id="CHEBI:15377"/>
        <dbReference type="ChEBI" id="CHEBI:15378"/>
        <dbReference type="ChEBI" id="CHEBI:71466"/>
        <dbReference type="ChEBI" id="CHEBI:74544"/>
        <dbReference type="ChEBI" id="CHEBI:85222"/>
    </reaction>
    <physiologicalReaction direction="left-to-right" evidence="12">
        <dbReference type="Rhea" id="RHEA:56461"/>
    </physiologicalReaction>
</comment>
<evidence type="ECO:0000256" key="2">
    <source>
        <dbReference type="ARBA" id="ARBA00007277"/>
    </source>
</evidence>
<dbReference type="SUPFAM" id="SSF51695">
    <property type="entry name" value="PLC-like phosphodiesterases"/>
    <property type="match status" value="1"/>
</dbReference>
<dbReference type="PROSITE" id="PS51704">
    <property type="entry name" value="GP_PDE"/>
    <property type="match status" value="1"/>
</dbReference>
<comment type="catalytic activity">
    <reaction evidence="10">
        <text>N-hexadecanoyl-1-(9Z-octadecenoyl)-sn-glycero-3-phosphoethanolamine + H2O = N-hexadecanoylethanolamine + 1-(9Z-octadecenoyl)-sn-glycero-3-phosphate + H(+)</text>
        <dbReference type="Rhea" id="RHEA:53168"/>
        <dbReference type="ChEBI" id="CHEBI:15377"/>
        <dbReference type="ChEBI" id="CHEBI:15378"/>
        <dbReference type="ChEBI" id="CHEBI:71464"/>
        <dbReference type="ChEBI" id="CHEBI:74544"/>
        <dbReference type="ChEBI" id="CHEBI:85217"/>
    </reaction>
    <physiologicalReaction direction="left-to-right" evidence="10">
        <dbReference type="Rhea" id="RHEA:53169"/>
    </physiologicalReaction>
</comment>
<reference evidence="15 16" key="1">
    <citation type="journal article" date="2019" name="PLoS ONE">
        <title>Genomic analyses reveal an absence of contemporary introgressive admixture between fin whales and blue whales, despite known hybrids.</title>
        <authorList>
            <person name="Westbury M.V."/>
            <person name="Petersen B."/>
            <person name="Lorenzen E.D."/>
        </authorList>
    </citation>
    <scope>NUCLEOTIDE SEQUENCE [LARGE SCALE GENOMIC DNA]</scope>
    <source>
        <strain evidence="15">FinWhale-01</strain>
    </source>
</reference>
<accession>A0A643C4H0</accession>
<dbReference type="OrthoDB" id="1058301at2759"/>
<dbReference type="EMBL" id="SGJD01002656">
    <property type="protein sequence ID" value="KAB0394848.1"/>
    <property type="molecule type" value="Genomic_DNA"/>
</dbReference>
<keyword evidence="16" id="KW-1185">Reference proteome</keyword>